<gene>
    <name evidence="2" type="ORF">K503DRAFT_775611</name>
</gene>
<feature type="non-terminal residue" evidence="2">
    <location>
        <position position="63"/>
    </location>
</feature>
<dbReference type="STRING" id="1314800.A0A1B7MLH1"/>
<evidence type="ECO:0000256" key="1">
    <source>
        <dbReference type="SAM" id="Phobius"/>
    </source>
</evidence>
<reference evidence="2 3" key="1">
    <citation type="submission" date="2016-06" db="EMBL/GenBank/DDBJ databases">
        <title>Comparative genomics of the ectomycorrhizal sister species Rhizopogon vinicolor and Rhizopogon vesiculosus (Basidiomycota: Boletales) reveals a divergence of the mating type B locus.</title>
        <authorList>
            <consortium name="DOE Joint Genome Institute"/>
            <person name="Mujic A.B."/>
            <person name="Kuo A."/>
            <person name="Tritt A."/>
            <person name="Lipzen A."/>
            <person name="Chen C."/>
            <person name="Johnson J."/>
            <person name="Sharma A."/>
            <person name="Barry K."/>
            <person name="Grigoriev I.V."/>
            <person name="Spatafora J.W."/>
        </authorList>
    </citation>
    <scope>NUCLEOTIDE SEQUENCE [LARGE SCALE GENOMIC DNA]</scope>
    <source>
        <strain evidence="2 3">AM-OR11-026</strain>
    </source>
</reference>
<dbReference type="AlphaFoldDB" id="A0A1B7MLH1"/>
<evidence type="ECO:0000313" key="3">
    <source>
        <dbReference type="Proteomes" id="UP000092154"/>
    </source>
</evidence>
<evidence type="ECO:0000313" key="2">
    <source>
        <dbReference type="EMBL" id="OAX33440.1"/>
    </source>
</evidence>
<organism evidence="2 3">
    <name type="scientific">Rhizopogon vinicolor AM-OR11-026</name>
    <dbReference type="NCBI Taxonomy" id="1314800"/>
    <lineage>
        <taxon>Eukaryota</taxon>
        <taxon>Fungi</taxon>
        <taxon>Dikarya</taxon>
        <taxon>Basidiomycota</taxon>
        <taxon>Agaricomycotina</taxon>
        <taxon>Agaricomycetes</taxon>
        <taxon>Agaricomycetidae</taxon>
        <taxon>Boletales</taxon>
        <taxon>Suillineae</taxon>
        <taxon>Rhizopogonaceae</taxon>
        <taxon>Rhizopogon</taxon>
    </lineage>
</organism>
<dbReference type="InParanoid" id="A0A1B7MLH1"/>
<feature type="transmembrane region" description="Helical" evidence="1">
    <location>
        <begin position="20"/>
        <end position="38"/>
    </location>
</feature>
<keyword evidence="1" id="KW-0472">Membrane</keyword>
<name>A0A1B7MLH1_9AGAM</name>
<keyword evidence="3" id="KW-1185">Reference proteome</keyword>
<dbReference type="OrthoDB" id="2986975at2759"/>
<keyword evidence="1" id="KW-1133">Transmembrane helix</keyword>
<dbReference type="Proteomes" id="UP000092154">
    <property type="component" value="Unassembled WGS sequence"/>
</dbReference>
<accession>A0A1B7MLH1</accession>
<protein>
    <submittedName>
        <fullName evidence="2">Uncharacterized protein</fullName>
    </submittedName>
</protein>
<feature type="non-terminal residue" evidence="2">
    <location>
        <position position="1"/>
    </location>
</feature>
<dbReference type="EMBL" id="KV448768">
    <property type="protein sequence ID" value="OAX33440.1"/>
    <property type="molecule type" value="Genomic_DNA"/>
</dbReference>
<proteinExistence type="predicted"/>
<sequence length="63" mass="7261">IKRQLPITPAYSFTDYRSQGHIIANSIIDIAFNVYVALSRGRGRGNIRQLRDFDENLLMKHPC</sequence>
<keyword evidence="1" id="KW-0812">Transmembrane</keyword>